<name>A0A6N4WJ35_9MYCO</name>
<keyword evidence="8" id="KW-0521">NADP</keyword>
<evidence type="ECO:0000313" key="17">
    <source>
        <dbReference type="Proteomes" id="UP000467249"/>
    </source>
</evidence>
<evidence type="ECO:0000256" key="3">
    <source>
        <dbReference type="ARBA" id="ARBA00007588"/>
    </source>
</evidence>
<evidence type="ECO:0000256" key="7">
    <source>
        <dbReference type="ARBA" id="ARBA00022827"/>
    </source>
</evidence>
<keyword evidence="9" id="KW-0560">Oxidoreductase</keyword>
<keyword evidence="7" id="KW-0274">FAD</keyword>
<comment type="similarity">
    <text evidence="3">Belongs to the lysine N(6)-hydroxylase/L-ornithine N(5)-oxygenase family.</text>
</comment>
<dbReference type="Pfam" id="PF13434">
    <property type="entry name" value="Lys_Orn_oxgnase"/>
    <property type="match status" value="1"/>
</dbReference>
<keyword evidence="17" id="KW-1185">Reference proteome</keyword>
<accession>A0A6N4WJ35</accession>
<evidence type="ECO:0000256" key="11">
    <source>
        <dbReference type="ARBA" id="ARBA00029939"/>
    </source>
</evidence>
<protein>
    <recommendedName>
        <fullName evidence="5">L-lysine N6-monooxygenase MbtG</fullName>
        <ecNumber evidence="4">1.14.13.59</ecNumber>
    </recommendedName>
    <alternativeName>
        <fullName evidence="14">Lysine 6-N-hydroxylase</fullName>
    </alternativeName>
    <alternativeName>
        <fullName evidence="13">Lysine N6-hydroxylase</fullName>
    </alternativeName>
    <alternativeName>
        <fullName evidence="11">Lysine-N-oxygenase</fullName>
    </alternativeName>
    <alternativeName>
        <fullName evidence="12">Mycobactin synthase protein G</fullName>
    </alternativeName>
</protein>
<evidence type="ECO:0000256" key="13">
    <source>
        <dbReference type="ARBA" id="ARBA00032493"/>
    </source>
</evidence>
<comment type="pathway">
    <text evidence="2">Siderophore biosynthesis; mycobactin biosynthesis.</text>
</comment>
<dbReference type="PANTHER" id="PTHR42802">
    <property type="entry name" value="MONOOXYGENASE"/>
    <property type="match status" value="1"/>
</dbReference>
<evidence type="ECO:0000256" key="10">
    <source>
        <dbReference type="ARBA" id="ARBA00023033"/>
    </source>
</evidence>
<keyword evidence="6" id="KW-0285">Flavoprotein</keyword>
<dbReference type="Gene3D" id="3.50.50.60">
    <property type="entry name" value="FAD/NAD(P)-binding domain"/>
    <property type="match status" value="1"/>
</dbReference>
<evidence type="ECO:0000256" key="15">
    <source>
        <dbReference type="ARBA" id="ARBA00048407"/>
    </source>
</evidence>
<gene>
    <name evidence="16" type="ORF">MANY_54110</name>
</gene>
<dbReference type="PRINTS" id="PR00368">
    <property type="entry name" value="FADPNR"/>
</dbReference>
<reference evidence="16 17" key="1">
    <citation type="journal article" date="2019" name="Emerg. Microbes Infect.">
        <title>Comprehensive subspecies identification of 175 nontuberculous mycobacteria species based on 7547 genomic profiles.</title>
        <authorList>
            <person name="Matsumoto Y."/>
            <person name="Kinjo T."/>
            <person name="Motooka D."/>
            <person name="Nabeya D."/>
            <person name="Jung N."/>
            <person name="Uechi K."/>
            <person name="Horii T."/>
            <person name="Iida T."/>
            <person name="Fujita J."/>
            <person name="Nakamura S."/>
        </authorList>
    </citation>
    <scope>NUCLEOTIDE SEQUENCE [LARGE SCALE GENOMIC DNA]</scope>
    <source>
        <strain evidence="16 17">JCM 30275</strain>
    </source>
</reference>
<evidence type="ECO:0000256" key="6">
    <source>
        <dbReference type="ARBA" id="ARBA00022630"/>
    </source>
</evidence>
<evidence type="ECO:0000256" key="4">
    <source>
        <dbReference type="ARBA" id="ARBA00013076"/>
    </source>
</evidence>
<dbReference type="SUPFAM" id="SSF51905">
    <property type="entry name" value="FAD/NAD(P)-binding domain"/>
    <property type="match status" value="2"/>
</dbReference>
<dbReference type="GO" id="GO:0047091">
    <property type="term" value="F:L-lysine 6-monooxygenase (NADPH) activity"/>
    <property type="evidence" value="ECO:0007669"/>
    <property type="project" value="UniProtKB-EC"/>
</dbReference>
<dbReference type="EMBL" id="AP022620">
    <property type="protein sequence ID" value="BBZ80074.1"/>
    <property type="molecule type" value="Genomic_DNA"/>
</dbReference>
<dbReference type="EC" id="1.14.13.59" evidence="4"/>
<evidence type="ECO:0000256" key="14">
    <source>
        <dbReference type="ARBA" id="ARBA00032738"/>
    </source>
</evidence>
<evidence type="ECO:0000256" key="12">
    <source>
        <dbReference type="ARBA" id="ARBA00031158"/>
    </source>
</evidence>
<evidence type="ECO:0000313" key="16">
    <source>
        <dbReference type="EMBL" id="BBZ80074.1"/>
    </source>
</evidence>
<evidence type="ECO:0000256" key="5">
    <source>
        <dbReference type="ARBA" id="ARBA00016406"/>
    </source>
</evidence>
<evidence type="ECO:0000256" key="8">
    <source>
        <dbReference type="ARBA" id="ARBA00022857"/>
    </source>
</evidence>
<evidence type="ECO:0000256" key="1">
    <source>
        <dbReference type="ARBA" id="ARBA00001974"/>
    </source>
</evidence>
<dbReference type="Proteomes" id="UP000467249">
    <property type="component" value="Chromosome"/>
</dbReference>
<proteinExistence type="inferred from homology"/>
<dbReference type="InterPro" id="IPR025700">
    <property type="entry name" value="Lys/Orn_oxygenase"/>
</dbReference>
<sequence length="432" mass="47639">MPTFTTDADNDVLDFVGVGFGPSNLALAIAVEEFSAQCPAGVAINAEFIEAKPEFGWHTGMLIPGATMQISFLKDLVTQRNPQSEFSFLSYLTERGRLSEFINYKTFFPTRLEFHDYLSWAAEKVTATVRYGSRVVSVRPVGDFFEVDIIGAHAGRLRAHNVVIAGGLSPQLPSGVRRSARQIHNHDFLNDLARLPSRMHDRFVVVGAGQSAAEVTAYLHDTFPCAEVHAVFAKYGYSPADDSPFANRVFDPGAVDDFYAAEPPVRRRLLDYHRSTNYSAVDLPLIEDLYAREYAERVDGHRRLFMRGASSVDGTEESRDGVRVSIRHHPSAVIDEIDCDAVIYATGFLPTPLRDILGDLYGSLVLEGGEPAVSRDYRLITATELTGGLYIQGNTEHTHGLTSSLLSNIAIRSGEILQSIVQQRSAVALQRL</sequence>
<comment type="catalytic activity">
    <reaction evidence="15">
        <text>L-lysine + NADPH + O2 = N(6)-hydroxy-L-lysine + NADP(+) + H2O</text>
        <dbReference type="Rhea" id="RHEA:23228"/>
        <dbReference type="ChEBI" id="CHEBI:15377"/>
        <dbReference type="ChEBI" id="CHEBI:15379"/>
        <dbReference type="ChEBI" id="CHEBI:32551"/>
        <dbReference type="ChEBI" id="CHEBI:57783"/>
        <dbReference type="ChEBI" id="CHEBI:57820"/>
        <dbReference type="ChEBI" id="CHEBI:58349"/>
        <dbReference type="EC" id="1.14.13.59"/>
    </reaction>
</comment>
<comment type="cofactor">
    <cofactor evidence="1">
        <name>FAD</name>
        <dbReference type="ChEBI" id="CHEBI:57692"/>
    </cofactor>
</comment>
<dbReference type="AlphaFoldDB" id="A0A6N4WJ35"/>
<organism evidence="16 17">
    <name type="scientific">Mycolicibacterium anyangense</name>
    <dbReference type="NCBI Taxonomy" id="1431246"/>
    <lineage>
        <taxon>Bacteria</taxon>
        <taxon>Bacillati</taxon>
        <taxon>Actinomycetota</taxon>
        <taxon>Actinomycetes</taxon>
        <taxon>Mycobacteriales</taxon>
        <taxon>Mycobacteriaceae</taxon>
        <taxon>Mycolicibacterium</taxon>
    </lineage>
</organism>
<dbReference type="InterPro" id="IPR036188">
    <property type="entry name" value="FAD/NAD-bd_sf"/>
</dbReference>
<keyword evidence="10 16" id="KW-0503">Monooxygenase</keyword>
<evidence type="ECO:0000256" key="9">
    <source>
        <dbReference type="ARBA" id="ARBA00023002"/>
    </source>
</evidence>
<evidence type="ECO:0000256" key="2">
    <source>
        <dbReference type="ARBA" id="ARBA00005102"/>
    </source>
</evidence>
<dbReference type="RefSeq" id="WP_163807364.1">
    <property type="nucleotide sequence ID" value="NZ_AP022620.1"/>
</dbReference>
<dbReference type="KEGG" id="many:MANY_54110"/>
<dbReference type="PANTHER" id="PTHR42802:SF1">
    <property type="entry name" value="L-ORNITHINE N(5)-MONOOXYGENASE"/>
    <property type="match status" value="1"/>
</dbReference>